<dbReference type="EMBL" id="JAEPRB010000100">
    <property type="protein sequence ID" value="KAG2221770.1"/>
    <property type="molecule type" value="Genomic_DNA"/>
</dbReference>
<evidence type="ECO:0000313" key="2">
    <source>
        <dbReference type="Proteomes" id="UP000646827"/>
    </source>
</evidence>
<dbReference type="PRINTS" id="PR01210">
    <property type="entry name" value="GGTRANSPTASE"/>
</dbReference>
<reference evidence="1 2" key="1">
    <citation type="submission" date="2020-12" db="EMBL/GenBank/DDBJ databases">
        <title>Metabolic potential, ecology and presence of endohyphal bacteria is reflected in genomic diversity of Mucoromycotina.</title>
        <authorList>
            <person name="Muszewska A."/>
            <person name="Okrasinska A."/>
            <person name="Steczkiewicz K."/>
            <person name="Drgas O."/>
            <person name="Orlowska M."/>
            <person name="Perlinska-Lenart U."/>
            <person name="Aleksandrzak-Piekarczyk T."/>
            <person name="Szatraj K."/>
            <person name="Zielenkiewicz U."/>
            <person name="Pilsyk S."/>
            <person name="Malc E."/>
            <person name="Mieczkowski P."/>
            <person name="Kruszewska J.S."/>
            <person name="Biernat P."/>
            <person name="Pawlowska J."/>
        </authorList>
    </citation>
    <scope>NUCLEOTIDE SEQUENCE [LARGE SCALE GENOMIC DNA]</scope>
    <source>
        <strain evidence="1 2">CBS 142.35</strain>
    </source>
</reference>
<dbReference type="Pfam" id="PF01019">
    <property type="entry name" value="G_glu_transpept"/>
    <property type="match status" value="1"/>
</dbReference>
<evidence type="ECO:0000313" key="1">
    <source>
        <dbReference type="EMBL" id="KAG2221770.1"/>
    </source>
</evidence>
<keyword evidence="2" id="KW-1185">Reference proteome</keyword>
<dbReference type="PANTHER" id="PTHR43881">
    <property type="entry name" value="GAMMA-GLUTAMYLTRANSPEPTIDASE (AFU_ORTHOLOGUE AFUA_4G13580)"/>
    <property type="match status" value="1"/>
</dbReference>
<proteinExistence type="predicted"/>
<dbReference type="Gene3D" id="3.60.20.40">
    <property type="match status" value="1"/>
</dbReference>
<dbReference type="OrthoDB" id="2015213at2759"/>
<dbReference type="PANTHER" id="PTHR43881:SF1">
    <property type="entry name" value="GAMMA-GLUTAMYLTRANSPEPTIDASE (AFU_ORTHOLOGUE AFUA_4G13580)"/>
    <property type="match status" value="1"/>
</dbReference>
<comment type="caution">
    <text evidence="1">The sequence shown here is derived from an EMBL/GenBank/DDBJ whole genome shotgun (WGS) entry which is preliminary data.</text>
</comment>
<organism evidence="1 2">
    <name type="scientific">Circinella minor</name>
    <dbReference type="NCBI Taxonomy" id="1195481"/>
    <lineage>
        <taxon>Eukaryota</taxon>
        <taxon>Fungi</taxon>
        <taxon>Fungi incertae sedis</taxon>
        <taxon>Mucoromycota</taxon>
        <taxon>Mucoromycotina</taxon>
        <taxon>Mucoromycetes</taxon>
        <taxon>Mucorales</taxon>
        <taxon>Lichtheimiaceae</taxon>
        <taxon>Circinella</taxon>
    </lineage>
</organism>
<dbReference type="SUPFAM" id="SSF56235">
    <property type="entry name" value="N-terminal nucleophile aminohydrolases (Ntn hydrolases)"/>
    <property type="match status" value="1"/>
</dbReference>
<dbReference type="InterPro" id="IPR043138">
    <property type="entry name" value="GGT_lsub"/>
</dbReference>
<dbReference type="InterPro" id="IPR052896">
    <property type="entry name" value="GGT-like_enzyme"/>
</dbReference>
<dbReference type="InterPro" id="IPR043137">
    <property type="entry name" value="GGT_ssub_C"/>
</dbReference>
<name>A0A8H7S330_9FUNG</name>
<dbReference type="InterPro" id="IPR029055">
    <property type="entry name" value="Ntn_hydrolases_N"/>
</dbReference>
<dbReference type="AlphaFoldDB" id="A0A8H7S330"/>
<dbReference type="Gene3D" id="1.10.246.130">
    <property type="match status" value="1"/>
</dbReference>
<accession>A0A8H7S330</accession>
<gene>
    <name evidence="1" type="ORF">INT45_003410</name>
</gene>
<protein>
    <recommendedName>
        <fullName evidence="3">Gamma-glutamyltranspeptidase</fullName>
    </recommendedName>
</protein>
<sequence length="589" mass="64027">MASDPLPFISRRSTVYGTEGMVACPHPIAAQIGAEILKKGGNAADAAVAVAAALNVVMPGSTGIGGDASCLFYNSKSCKVTGLNGTGRAPAMLTLDYLRQKAGITGLTIPIENIHGAIVPGAAAAWVDTVELFGSGKIDLATLFQPAIDLAENGFPVSPIVAKGWKGLEPRLKKTGNGKSTMLIDGIRSPEEGEMMYLPDLAKTFKTVAEHGKNGFYKGPIADAIVNSIQSRGGLLTHEDLASHKSEIIEPISIDYHDYTLWEMPPNSQGITALIALGIIRALEEEHGLDFSKIEHHSAEYLHLIIEAMRIAFADTRYYVTDPQVHSTAVPIDMLLSKSYLSQRAKLVNLKKRNNKLKKGHPEQDSNTVYFCVVDREGNACSFIVSIENLVYCNCQDQSCIVPDGWGFVIHSRGSGFILIDDHPNCVGPKKRPNSTLIPPMLTRKTSSGKHELEICFGIMGSFQQPQGHVQMLMNLLNYHANPQHAVDLPRICITPPKSEQSHLSSLLKLFTDMNTSIVYIENGIDPKVVKKLTSMGHTCYLTKDRSFFGRAQIIRVYKDDRTGKRILAAGSDPRADGQAAPIVITSKL</sequence>
<dbReference type="Proteomes" id="UP000646827">
    <property type="component" value="Unassembled WGS sequence"/>
</dbReference>
<evidence type="ECO:0008006" key="3">
    <source>
        <dbReference type="Google" id="ProtNLM"/>
    </source>
</evidence>